<feature type="domain" description="N-acetyltransferase" evidence="1">
    <location>
        <begin position="7"/>
        <end position="169"/>
    </location>
</feature>
<dbReference type="PANTHER" id="PTHR43072:SF8">
    <property type="entry name" value="ACYLTRANSFERASE FABY-RELATED"/>
    <property type="match status" value="1"/>
</dbReference>
<reference evidence="2 3" key="1">
    <citation type="submission" date="2020-01" db="EMBL/GenBank/DDBJ databases">
        <title>Whole genome and functional gene identification of agarase of Vibrio HN897.</title>
        <authorList>
            <person name="Liu Y."/>
            <person name="Zhao Z."/>
        </authorList>
    </citation>
    <scope>NUCLEOTIDE SEQUENCE [LARGE SCALE GENOMIC DNA]</scope>
    <source>
        <strain evidence="2 3">HN897</strain>
    </source>
</reference>
<protein>
    <submittedName>
        <fullName evidence="2">GNAT family N-acetyltransferase</fullName>
    </submittedName>
</protein>
<evidence type="ECO:0000313" key="3">
    <source>
        <dbReference type="Proteomes" id="UP000464262"/>
    </source>
</evidence>
<dbReference type="InterPro" id="IPR000182">
    <property type="entry name" value="GNAT_dom"/>
</dbReference>
<accession>A0A7Z2T891</accession>
<dbReference type="SUPFAM" id="SSF55729">
    <property type="entry name" value="Acyl-CoA N-acyltransferases (Nat)"/>
    <property type="match status" value="1"/>
</dbReference>
<keyword evidence="3" id="KW-1185">Reference proteome</keyword>
<dbReference type="Pfam" id="PF13420">
    <property type="entry name" value="Acetyltransf_4"/>
    <property type="match status" value="1"/>
</dbReference>
<name>A0A7Z2T891_9VIBR</name>
<evidence type="ECO:0000259" key="1">
    <source>
        <dbReference type="PROSITE" id="PS51186"/>
    </source>
</evidence>
<proteinExistence type="predicted"/>
<keyword evidence="2" id="KW-0808">Transferase</keyword>
<dbReference type="Gene3D" id="3.40.630.30">
    <property type="match status" value="1"/>
</dbReference>
<dbReference type="PROSITE" id="PS51186">
    <property type="entry name" value="GNAT"/>
    <property type="match status" value="1"/>
</dbReference>
<dbReference type="InterPro" id="IPR016181">
    <property type="entry name" value="Acyl_CoA_acyltransferase"/>
</dbReference>
<sequence>MYQGGYLEIRDVIATDAKQIAHIYNHYIQSTFISFEEESVSSQEMSARIEHVQRQNYPWIVALHDDEVIGYAYANTWKPRSAYRYTVEVSVYLSHQKAGKGLGTQLYRQLLERLKANRYENAIGSIALPNHASVRLHERLGFSKVGEFVGIGYKFGEKRTVGYWQLDLQSL</sequence>
<evidence type="ECO:0000313" key="2">
    <source>
        <dbReference type="EMBL" id="QIA66053.1"/>
    </source>
</evidence>
<gene>
    <name evidence="2" type="ORF">GT360_21415</name>
</gene>
<dbReference type="EMBL" id="CP047476">
    <property type="protein sequence ID" value="QIA66053.1"/>
    <property type="molecule type" value="Genomic_DNA"/>
</dbReference>
<dbReference type="PANTHER" id="PTHR43072">
    <property type="entry name" value="N-ACETYLTRANSFERASE"/>
    <property type="match status" value="1"/>
</dbReference>
<organism evidence="2 3">
    <name type="scientific">Vibrio astriarenae</name>
    <dbReference type="NCBI Taxonomy" id="1481923"/>
    <lineage>
        <taxon>Bacteria</taxon>
        <taxon>Pseudomonadati</taxon>
        <taxon>Pseudomonadota</taxon>
        <taxon>Gammaproteobacteria</taxon>
        <taxon>Vibrionales</taxon>
        <taxon>Vibrionaceae</taxon>
        <taxon>Vibrio</taxon>
    </lineage>
</organism>
<dbReference type="Proteomes" id="UP000464262">
    <property type="component" value="Chromosome 2"/>
</dbReference>
<dbReference type="CDD" id="cd04301">
    <property type="entry name" value="NAT_SF"/>
    <property type="match status" value="1"/>
</dbReference>
<dbReference type="AlphaFoldDB" id="A0A7Z2T891"/>
<dbReference type="KEGG" id="vas:GT360_21415"/>
<dbReference type="GO" id="GO:0016747">
    <property type="term" value="F:acyltransferase activity, transferring groups other than amino-acyl groups"/>
    <property type="evidence" value="ECO:0007669"/>
    <property type="project" value="InterPro"/>
</dbReference>